<evidence type="ECO:0000313" key="2">
    <source>
        <dbReference type="EMBL" id="CAB4172559.1"/>
    </source>
</evidence>
<accession>A0A6J5PL47</accession>
<proteinExistence type="predicted"/>
<evidence type="ECO:0000313" key="3">
    <source>
        <dbReference type="EMBL" id="CAB4214149.1"/>
    </source>
</evidence>
<dbReference type="EMBL" id="LR797408">
    <property type="protein sequence ID" value="CAB4214149.1"/>
    <property type="molecule type" value="Genomic_DNA"/>
</dbReference>
<dbReference type="EMBL" id="LR796884">
    <property type="protein sequence ID" value="CAB4172559.1"/>
    <property type="molecule type" value="Genomic_DNA"/>
</dbReference>
<evidence type="ECO:0000256" key="1">
    <source>
        <dbReference type="SAM" id="MobiDB-lite"/>
    </source>
</evidence>
<feature type="region of interest" description="Disordered" evidence="1">
    <location>
        <begin position="68"/>
        <end position="97"/>
    </location>
</feature>
<gene>
    <name evidence="3" type="ORF">UFOVP1465_23</name>
    <name evidence="2" type="ORF">UFOVP937_22</name>
</gene>
<protein>
    <submittedName>
        <fullName evidence="2">Uncharacterized protein</fullName>
    </submittedName>
</protein>
<organism evidence="2">
    <name type="scientific">uncultured Caudovirales phage</name>
    <dbReference type="NCBI Taxonomy" id="2100421"/>
    <lineage>
        <taxon>Viruses</taxon>
        <taxon>Duplodnaviria</taxon>
        <taxon>Heunggongvirae</taxon>
        <taxon>Uroviricota</taxon>
        <taxon>Caudoviricetes</taxon>
        <taxon>Peduoviridae</taxon>
        <taxon>Maltschvirus</taxon>
        <taxon>Maltschvirus maltsch</taxon>
    </lineage>
</organism>
<name>A0A6J5PL47_9CAUD</name>
<reference evidence="2" key="1">
    <citation type="submission" date="2020-05" db="EMBL/GenBank/DDBJ databases">
        <authorList>
            <person name="Chiriac C."/>
            <person name="Salcher M."/>
            <person name="Ghai R."/>
            <person name="Kavagutti S V."/>
        </authorList>
    </citation>
    <scope>NUCLEOTIDE SEQUENCE</scope>
</reference>
<sequence>MAIMRDYKCPRHGYFTGWEPVCDEGCTDVAQVILRAPTMRDSVIGGRSRRNDTNIKKLASDFNMTDIKSTREGEHQTGYLARNNAPVPEQPPADRPGSAVMWGEAGKYNMQSMLGGMIKPVKDEQVGFSPKDANLTRGPMAASYYADHDNLKLDK</sequence>